<dbReference type="PANTHER" id="PTHR48081:SF3">
    <property type="entry name" value="ALPHA_BETA HYDROLASE FOLD-3 DOMAIN-CONTAINING PROTEIN"/>
    <property type="match status" value="1"/>
</dbReference>
<gene>
    <name evidence="3" type="ORF">B0H63DRAFT_464319</name>
</gene>
<keyword evidence="4" id="KW-1185">Reference proteome</keyword>
<dbReference type="PANTHER" id="PTHR48081">
    <property type="entry name" value="AB HYDROLASE SUPERFAMILY PROTEIN C4A8.06C"/>
    <property type="match status" value="1"/>
</dbReference>
<evidence type="ECO:0000256" key="1">
    <source>
        <dbReference type="ARBA" id="ARBA00022801"/>
    </source>
</evidence>
<evidence type="ECO:0000259" key="2">
    <source>
        <dbReference type="Pfam" id="PF07859"/>
    </source>
</evidence>
<sequence>MPLPLQKATRLVAVHDVPLDCDIYEAADYPKSGPVFLFFHSGGLVVGDRSMVPPWLVQTCYKRQWPLLSASYRLLPQVFGNGLLDDAKAAYDFARSLGVGGANRHVIVGGASAGVFLATLIAHHLTPKPLALLSICGIPTFQHPFFNSSVLLPPDPITEEEVERYITEPVSIGKSPYSPEAVFSTEMLLPGGAKNPNFTRNPISLRKGSDQDLNRGLLYDYYLYENMFPILVGSSVDPGFDWTATDAEKLKQWPITILIQGDADDAVSPEVCSSVAEKLGTGKAVYCEAKGQDHLFEKTKFLEDALPGAPGSKAMTAVLKAINELGNAVTRQT</sequence>
<comment type="caution">
    <text evidence="3">The sequence shown here is derived from an EMBL/GenBank/DDBJ whole genome shotgun (WGS) entry which is preliminary data.</text>
</comment>
<organism evidence="3 4">
    <name type="scientific">Podospora didyma</name>
    <dbReference type="NCBI Taxonomy" id="330526"/>
    <lineage>
        <taxon>Eukaryota</taxon>
        <taxon>Fungi</taxon>
        <taxon>Dikarya</taxon>
        <taxon>Ascomycota</taxon>
        <taxon>Pezizomycotina</taxon>
        <taxon>Sordariomycetes</taxon>
        <taxon>Sordariomycetidae</taxon>
        <taxon>Sordariales</taxon>
        <taxon>Podosporaceae</taxon>
        <taxon>Podospora</taxon>
    </lineage>
</organism>
<dbReference type="InterPro" id="IPR029058">
    <property type="entry name" value="AB_hydrolase_fold"/>
</dbReference>
<dbReference type="InterPro" id="IPR050300">
    <property type="entry name" value="GDXG_lipolytic_enzyme"/>
</dbReference>
<name>A0AAE0NYA9_9PEZI</name>
<accession>A0AAE0NYA9</accession>
<dbReference type="SUPFAM" id="SSF53474">
    <property type="entry name" value="alpha/beta-Hydrolases"/>
    <property type="match status" value="1"/>
</dbReference>
<reference evidence="3" key="2">
    <citation type="submission" date="2023-06" db="EMBL/GenBank/DDBJ databases">
        <authorList>
            <consortium name="Lawrence Berkeley National Laboratory"/>
            <person name="Haridas S."/>
            <person name="Hensen N."/>
            <person name="Bonometti L."/>
            <person name="Westerberg I."/>
            <person name="Brannstrom I.O."/>
            <person name="Guillou S."/>
            <person name="Cros-Aarteil S."/>
            <person name="Calhoun S."/>
            <person name="Kuo A."/>
            <person name="Mondo S."/>
            <person name="Pangilinan J."/>
            <person name="Riley R."/>
            <person name="LaButti K."/>
            <person name="Andreopoulos B."/>
            <person name="Lipzen A."/>
            <person name="Chen C."/>
            <person name="Yanf M."/>
            <person name="Daum C."/>
            <person name="Ng V."/>
            <person name="Clum A."/>
            <person name="Steindorff A."/>
            <person name="Ohm R."/>
            <person name="Martin F."/>
            <person name="Silar P."/>
            <person name="Natvig D."/>
            <person name="Lalanne C."/>
            <person name="Gautier V."/>
            <person name="Ament-velasquez S.L."/>
            <person name="Kruys A."/>
            <person name="Hutchinson M.I."/>
            <person name="Powell A.J."/>
            <person name="Barry K."/>
            <person name="Miller A.N."/>
            <person name="Grigoriev I.V."/>
            <person name="Debuchy R."/>
            <person name="Gladieux P."/>
            <person name="Thoren M.H."/>
            <person name="Johannesson H."/>
        </authorList>
    </citation>
    <scope>NUCLEOTIDE SEQUENCE</scope>
    <source>
        <strain evidence="3">CBS 232.78</strain>
    </source>
</reference>
<dbReference type="AlphaFoldDB" id="A0AAE0NYA9"/>
<dbReference type="Proteomes" id="UP001285441">
    <property type="component" value="Unassembled WGS sequence"/>
</dbReference>
<proteinExistence type="predicted"/>
<dbReference type="Gene3D" id="3.40.50.1820">
    <property type="entry name" value="alpha/beta hydrolase"/>
    <property type="match status" value="1"/>
</dbReference>
<keyword evidence="1 3" id="KW-0378">Hydrolase</keyword>
<dbReference type="EMBL" id="JAULSW010000002">
    <property type="protein sequence ID" value="KAK3389779.1"/>
    <property type="molecule type" value="Genomic_DNA"/>
</dbReference>
<dbReference type="Pfam" id="PF07859">
    <property type="entry name" value="Abhydrolase_3"/>
    <property type="match status" value="1"/>
</dbReference>
<evidence type="ECO:0000313" key="3">
    <source>
        <dbReference type="EMBL" id="KAK3389779.1"/>
    </source>
</evidence>
<dbReference type="GO" id="GO:0016787">
    <property type="term" value="F:hydrolase activity"/>
    <property type="evidence" value="ECO:0007669"/>
    <property type="project" value="UniProtKB-KW"/>
</dbReference>
<protein>
    <submittedName>
        <fullName evidence="3">Alpha/Beta hydrolase protein</fullName>
    </submittedName>
</protein>
<feature type="domain" description="Alpha/beta hydrolase fold-3" evidence="2">
    <location>
        <begin position="37"/>
        <end position="128"/>
    </location>
</feature>
<evidence type="ECO:0000313" key="4">
    <source>
        <dbReference type="Proteomes" id="UP001285441"/>
    </source>
</evidence>
<dbReference type="InterPro" id="IPR013094">
    <property type="entry name" value="AB_hydrolase_3"/>
</dbReference>
<reference evidence="3" key="1">
    <citation type="journal article" date="2023" name="Mol. Phylogenet. Evol.">
        <title>Genome-scale phylogeny and comparative genomics of the fungal order Sordariales.</title>
        <authorList>
            <person name="Hensen N."/>
            <person name="Bonometti L."/>
            <person name="Westerberg I."/>
            <person name="Brannstrom I.O."/>
            <person name="Guillou S."/>
            <person name="Cros-Aarteil S."/>
            <person name="Calhoun S."/>
            <person name="Haridas S."/>
            <person name="Kuo A."/>
            <person name="Mondo S."/>
            <person name="Pangilinan J."/>
            <person name="Riley R."/>
            <person name="LaButti K."/>
            <person name="Andreopoulos B."/>
            <person name="Lipzen A."/>
            <person name="Chen C."/>
            <person name="Yan M."/>
            <person name="Daum C."/>
            <person name="Ng V."/>
            <person name="Clum A."/>
            <person name="Steindorff A."/>
            <person name="Ohm R.A."/>
            <person name="Martin F."/>
            <person name="Silar P."/>
            <person name="Natvig D.O."/>
            <person name="Lalanne C."/>
            <person name="Gautier V."/>
            <person name="Ament-Velasquez S.L."/>
            <person name="Kruys A."/>
            <person name="Hutchinson M.I."/>
            <person name="Powell A.J."/>
            <person name="Barry K."/>
            <person name="Miller A.N."/>
            <person name="Grigoriev I.V."/>
            <person name="Debuchy R."/>
            <person name="Gladieux P."/>
            <person name="Hiltunen Thoren M."/>
            <person name="Johannesson H."/>
        </authorList>
    </citation>
    <scope>NUCLEOTIDE SEQUENCE</scope>
    <source>
        <strain evidence="3">CBS 232.78</strain>
    </source>
</reference>